<keyword evidence="2" id="KW-0489">Methyltransferase</keyword>
<protein>
    <submittedName>
        <fullName evidence="2">FkbM family methyltransferase</fullName>
    </submittedName>
</protein>
<dbReference type="Proteomes" id="UP000234414">
    <property type="component" value="Chromosome"/>
</dbReference>
<dbReference type="EMBL" id="CP025298">
    <property type="protein sequence ID" value="AUI06138.1"/>
    <property type="molecule type" value="Genomic_DNA"/>
</dbReference>
<dbReference type="NCBIfam" id="TIGR01444">
    <property type="entry name" value="fkbM_fam"/>
    <property type="match status" value="1"/>
</dbReference>
<accession>A0AAD0BQL3</accession>
<feature type="domain" description="Methyltransferase FkbM" evidence="1">
    <location>
        <begin position="76"/>
        <end position="209"/>
    </location>
</feature>
<dbReference type="GO" id="GO:0008168">
    <property type="term" value="F:methyltransferase activity"/>
    <property type="evidence" value="ECO:0007669"/>
    <property type="project" value="UniProtKB-KW"/>
</dbReference>
<name>A0AAD0BQL3_STEMA</name>
<sequence length="269" mass="29386">MSAFDRGDGDSIASRVPKGIQGWRVERVATDAGDLWFPVEDQVMREHARNSGHWDAEVGKVLLDAARNRAEGVFIDVGANVGYFSCLLSKRYPALRTLAFEPQPRMSDLLRLNVWPHGDRVRVHACALGEARGVIGLRSSPNNLGDTRGVDDDAVDMLVPCISLDALYPELQADVVKIDVQGYELQVLRGMTGVIARSPGIRIVVEFSPALLRAEHIDPLQALDAYRAFGLRLLVIGDGSLQELNNGEILRHCATAGPSGQVDLLLSRD</sequence>
<proteinExistence type="predicted"/>
<evidence type="ECO:0000313" key="2">
    <source>
        <dbReference type="EMBL" id="AUI06138.1"/>
    </source>
</evidence>
<dbReference type="Gene3D" id="3.40.50.150">
    <property type="entry name" value="Vaccinia Virus protein VP39"/>
    <property type="match status" value="1"/>
</dbReference>
<reference evidence="2 3" key="1">
    <citation type="submission" date="2017-12" db="EMBL/GenBank/DDBJ databases">
        <title>Complete Genome Sequence of Stenotrophomonas maltophilia CSM2.</title>
        <authorList>
            <person name="Castro-Jaimes S."/>
            <person name="Lopez-Leal G."/>
            <person name="Barberena Jonas C."/>
            <person name="Bustos P."/>
            <person name="Perez-Oseguera A."/>
            <person name="Cevallos M.A."/>
        </authorList>
    </citation>
    <scope>NUCLEOTIDE SEQUENCE [LARGE SCALE GENOMIC DNA]</scope>
    <source>
        <strain evidence="2 3">CSM2</strain>
    </source>
</reference>
<dbReference type="InterPro" id="IPR029063">
    <property type="entry name" value="SAM-dependent_MTases_sf"/>
</dbReference>
<dbReference type="PANTHER" id="PTHR34203:SF15">
    <property type="entry name" value="SLL1173 PROTEIN"/>
    <property type="match status" value="1"/>
</dbReference>
<dbReference type="GO" id="GO:0032259">
    <property type="term" value="P:methylation"/>
    <property type="evidence" value="ECO:0007669"/>
    <property type="project" value="UniProtKB-KW"/>
</dbReference>
<dbReference type="SUPFAM" id="SSF53335">
    <property type="entry name" value="S-adenosyl-L-methionine-dependent methyltransferases"/>
    <property type="match status" value="1"/>
</dbReference>
<gene>
    <name evidence="2" type="ORF">SmaCSM2_02670</name>
</gene>
<dbReference type="Pfam" id="PF05050">
    <property type="entry name" value="Methyltransf_21"/>
    <property type="match status" value="1"/>
</dbReference>
<dbReference type="InterPro" id="IPR006342">
    <property type="entry name" value="FkbM_mtfrase"/>
</dbReference>
<dbReference type="PANTHER" id="PTHR34203">
    <property type="entry name" value="METHYLTRANSFERASE, FKBM FAMILY PROTEIN"/>
    <property type="match status" value="1"/>
</dbReference>
<evidence type="ECO:0000259" key="1">
    <source>
        <dbReference type="Pfam" id="PF05050"/>
    </source>
</evidence>
<keyword evidence="2" id="KW-0808">Transferase</keyword>
<evidence type="ECO:0000313" key="3">
    <source>
        <dbReference type="Proteomes" id="UP000234414"/>
    </source>
</evidence>
<dbReference type="AlphaFoldDB" id="A0AAD0BQL3"/>
<dbReference type="InterPro" id="IPR052514">
    <property type="entry name" value="SAM-dependent_MTase"/>
</dbReference>
<organism evidence="2 3">
    <name type="scientific">Stenotrophomonas maltophilia</name>
    <name type="common">Pseudomonas maltophilia</name>
    <name type="synonym">Xanthomonas maltophilia</name>
    <dbReference type="NCBI Taxonomy" id="40324"/>
    <lineage>
        <taxon>Bacteria</taxon>
        <taxon>Pseudomonadati</taxon>
        <taxon>Pseudomonadota</taxon>
        <taxon>Gammaproteobacteria</taxon>
        <taxon>Lysobacterales</taxon>
        <taxon>Lysobacteraceae</taxon>
        <taxon>Stenotrophomonas</taxon>
        <taxon>Stenotrophomonas maltophilia group</taxon>
    </lineage>
</organism>